<keyword evidence="1" id="KW-1185">Reference proteome</keyword>
<proteinExistence type="predicted"/>
<protein>
    <submittedName>
        <fullName evidence="2">Uncharacterized protein</fullName>
    </submittedName>
</protein>
<dbReference type="Proteomes" id="UP000492821">
    <property type="component" value="Unassembled WGS sequence"/>
</dbReference>
<dbReference type="AlphaFoldDB" id="A0A7E4VC91"/>
<sequence>MAKVMRRSRNDRTRQSTLISTCLEARRMDETTCCRQAFITVPASSLSPKPFASRPPSIALSRRLFLSQLSAVILLEIRRHQKTCHHHNRYQ</sequence>
<organism evidence="1 2">
    <name type="scientific">Panagrellus redivivus</name>
    <name type="common">Microworm</name>
    <dbReference type="NCBI Taxonomy" id="6233"/>
    <lineage>
        <taxon>Eukaryota</taxon>
        <taxon>Metazoa</taxon>
        <taxon>Ecdysozoa</taxon>
        <taxon>Nematoda</taxon>
        <taxon>Chromadorea</taxon>
        <taxon>Rhabditida</taxon>
        <taxon>Tylenchina</taxon>
        <taxon>Panagrolaimomorpha</taxon>
        <taxon>Panagrolaimoidea</taxon>
        <taxon>Panagrolaimidae</taxon>
        <taxon>Panagrellus</taxon>
    </lineage>
</organism>
<reference evidence="2" key="2">
    <citation type="submission" date="2020-10" db="UniProtKB">
        <authorList>
            <consortium name="WormBaseParasite"/>
        </authorList>
    </citation>
    <scope>IDENTIFICATION</scope>
</reference>
<accession>A0A7E4VC91</accession>
<name>A0A7E4VC91_PANRE</name>
<dbReference type="WBParaSite" id="Pan_g1872.t1">
    <property type="protein sequence ID" value="Pan_g1872.t1"/>
    <property type="gene ID" value="Pan_g1872"/>
</dbReference>
<reference evidence="1" key="1">
    <citation type="journal article" date="2013" name="Genetics">
        <title>The draft genome and transcriptome of Panagrellus redivivus are shaped by the harsh demands of a free-living lifestyle.</title>
        <authorList>
            <person name="Srinivasan J."/>
            <person name="Dillman A.R."/>
            <person name="Macchietto M.G."/>
            <person name="Heikkinen L."/>
            <person name="Lakso M."/>
            <person name="Fracchia K.M."/>
            <person name="Antoshechkin I."/>
            <person name="Mortazavi A."/>
            <person name="Wong G."/>
            <person name="Sternberg P.W."/>
        </authorList>
    </citation>
    <scope>NUCLEOTIDE SEQUENCE [LARGE SCALE GENOMIC DNA]</scope>
    <source>
        <strain evidence="1">MT8872</strain>
    </source>
</reference>
<evidence type="ECO:0000313" key="1">
    <source>
        <dbReference type="Proteomes" id="UP000492821"/>
    </source>
</evidence>
<evidence type="ECO:0000313" key="2">
    <source>
        <dbReference type="WBParaSite" id="Pan_g1872.t1"/>
    </source>
</evidence>